<accession>A0AAW0N739</accession>
<reference evidence="3" key="1">
    <citation type="submission" date="2024-04" db="EMBL/GenBank/DDBJ databases">
        <title>Salinicola lusitanus LLJ914,a marine bacterium isolated from the Okinawa Trough.</title>
        <authorList>
            <person name="Li J."/>
        </authorList>
    </citation>
    <scope>NUCLEOTIDE SEQUENCE [LARGE SCALE GENOMIC DNA]</scope>
</reference>
<dbReference type="AlphaFoldDB" id="A0AAW0N739"/>
<feature type="compositionally biased region" description="Low complexity" evidence="1">
    <location>
        <begin position="40"/>
        <end position="55"/>
    </location>
</feature>
<sequence length="130" mass="14665">MNPPGHEKRFPLCPVLNCPPRFERLFRAVTIAPKYGCIIGPPAVQGPVPSGSSGSITGTQESRQDEWTEEPDVKWEMDSEVAPSLSVCERHFKQDRGEWRGRSGTLECTQSMRRQETYGETRTTRQISDV</sequence>
<organism evidence="2 3">
    <name type="scientific">Mugilogobius chulae</name>
    <name type="common">yellowstripe goby</name>
    <dbReference type="NCBI Taxonomy" id="88201"/>
    <lineage>
        <taxon>Eukaryota</taxon>
        <taxon>Metazoa</taxon>
        <taxon>Chordata</taxon>
        <taxon>Craniata</taxon>
        <taxon>Vertebrata</taxon>
        <taxon>Euteleostomi</taxon>
        <taxon>Actinopterygii</taxon>
        <taxon>Neopterygii</taxon>
        <taxon>Teleostei</taxon>
        <taxon>Neoteleostei</taxon>
        <taxon>Acanthomorphata</taxon>
        <taxon>Gobiaria</taxon>
        <taxon>Gobiiformes</taxon>
        <taxon>Gobioidei</taxon>
        <taxon>Gobiidae</taxon>
        <taxon>Gobionellinae</taxon>
        <taxon>Mugilogobius</taxon>
    </lineage>
</organism>
<evidence type="ECO:0000256" key="1">
    <source>
        <dbReference type="SAM" id="MobiDB-lite"/>
    </source>
</evidence>
<comment type="caution">
    <text evidence="2">The sequence shown here is derived from an EMBL/GenBank/DDBJ whole genome shotgun (WGS) entry which is preliminary data.</text>
</comment>
<feature type="compositionally biased region" description="Basic and acidic residues" evidence="1">
    <location>
        <begin position="62"/>
        <end position="72"/>
    </location>
</feature>
<protein>
    <recommendedName>
        <fullName evidence="4">THAP-type domain-containing protein</fullName>
    </recommendedName>
</protein>
<keyword evidence="3" id="KW-1185">Reference proteome</keyword>
<evidence type="ECO:0000313" key="2">
    <source>
        <dbReference type="EMBL" id="KAK7886601.1"/>
    </source>
</evidence>
<evidence type="ECO:0000313" key="3">
    <source>
        <dbReference type="Proteomes" id="UP001460270"/>
    </source>
</evidence>
<gene>
    <name evidence="2" type="ORF">WMY93_026222</name>
</gene>
<name>A0AAW0N739_9GOBI</name>
<feature type="region of interest" description="Disordered" evidence="1">
    <location>
        <begin position="40"/>
        <end position="72"/>
    </location>
</feature>
<dbReference type="EMBL" id="JBBPFD010000019">
    <property type="protein sequence ID" value="KAK7886601.1"/>
    <property type="molecule type" value="Genomic_DNA"/>
</dbReference>
<proteinExistence type="predicted"/>
<dbReference type="Proteomes" id="UP001460270">
    <property type="component" value="Unassembled WGS sequence"/>
</dbReference>
<evidence type="ECO:0008006" key="4">
    <source>
        <dbReference type="Google" id="ProtNLM"/>
    </source>
</evidence>